<dbReference type="AlphaFoldDB" id="A0A4P8YHU2"/>
<sequence>MKRKNASSDAWPVKRRITGVVAILVMVVIDVGSVFMACDILSEWMTWPPVITFQHGIVFVLLMPVFILFFIIMLVPPVFFKKEASSRLNEVCIKGMFAIMVGWIPVEICVYLIYSHEMERRGYVRCSGIPSGYTPGRGGATRYALDLTLCRKK</sequence>
<name>A0A4P8YHU2_9ENTR</name>
<evidence type="ECO:0000256" key="1">
    <source>
        <dbReference type="SAM" id="Phobius"/>
    </source>
</evidence>
<protein>
    <recommendedName>
        <fullName evidence="4">DUF1240 domain-containing protein</fullName>
    </recommendedName>
</protein>
<evidence type="ECO:0000313" key="3">
    <source>
        <dbReference type="Proteomes" id="UP000302163"/>
    </source>
</evidence>
<feature type="transmembrane region" description="Helical" evidence="1">
    <location>
        <begin position="91"/>
        <end position="114"/>
    </location>
</feature>
<dbReference type="KEGG" id="izh:FEM41_11455"/>
<dbReference type="Proteomes" id="UP000302163">
    <property type="component" value="Chromosome"/>
</dbReference>
<gene>
    <name evidence="2" type="ORF">FEM41_11455</name>
</gene>
<evidence type="ECO:0000313" key="2">
    <source>
        <dbReference type="EMBL" id="QCT20221.1"/>
    </source>
</evidence>
<organism evidence="2 3">
    <name type="scientific">Jejubacter calystegiae</name>
    <dbReference type="NCBI Taxonomy" id="2579935"/>
    <lineage>
        <taxon>Bacteria</taxon>
        <taxon>Pseudomonadati</taxon>
        <taxon>Pseudomonadota</taxon>
        <taxon>Gammaproteobacteria</taxon>
        <taxon>Enterobacterales</taxon>
        <taxon>Enterobacteriaceae</taxon>
        <taxon>Jejubacter</taxon>
    </lineage>
</organism>
<keyword evidence="1" id="KW-0472">Membrane</keyword>
<dbReference type="OrthoDB" id="6631776at2"/>
<proteinExistence type="predicted"/>
<reference evidence="2 3" key="1">
    <citation type="submission" date="2019-05" db="EMBL/GenBank/DDBJ databases">
        <title>Complete genome sequence of Izhakiella calystegiae KSNA2, an endophyte isolated from beach morning glory (Calystegia soldanella).</title>
        <authorList>
            <person name="Jiang L."/>
            <person name="Jeong J.C."/>
            <person name="Kim C.Y."/>
            <person name="Kim D.H."/>
            <person name="Kim S.W."/>
            <person name="Lee j."/>
        </authorList>
    </citation>
    <scope>NUCLEOTIDE SEQUENCE [LARGE SCALE GENOMIC DNA]</scope>
    <source>
        <strain evidence="2 3">KSNA2</strain>
    </source>
</reference>
<feature type="transmembrane region" description="Helical" evidence="1">
    <location>
        <begin position="57"/>
        <end position="79"/>
    </location>
</feature>
<keyword evidence="1" id="KW-1133">Transmembrane helix</keyword>
<keyword evidence="1" id="KW-0812">Transmembrane</keyword>
<evidence type="ECO:0008006" key="4">
    <source>
        <dbReference type="Google" id="ProtNLM"/>
    </source>
</evidence>
<accession>A0A4P8YHU2</accession>
<keyword evidence="3" id="KW-1185">Reference proteome</keyword>
<feature type="transmembrane region" description="Helical" evidence="1">
    <location>
        <begin position="20"/>
        <end position="37"/>
    </location>
</feature>
<dbReference type="EMBL" id="CP040428">
    <property type="protein sequence ID" value="QCT20221.1"/>
    <property type="molecule type" value="Genomic_DNA"/>
</dbReference>
<dbReference type="RefSeq" id="WP_138096096.1">
    <property type="nucleotide sequence ID" value="NZ_CP040428.1"/>
</dbReference>